<dbReference type="Pfam" id="PF03466">
    <property type="entry name" value="LysR_substrate"/>
    <property type="match status" value="1"/>
</dbReference>
<keyword evidence="2" id="KW-0805">Transcription regulation</keyword>
<dbReference type="CDD" id="cd08422">
    <property type="entry name" value="PBP2_CrgA_like"/>
    <property type="match status" value="1"/>
</dbReference>
<dbReference type="FunFam" id="1.10.10.10:FF:000001">
    <property type="entry name" value="LysR family transcriptional regulator"/>
    <property type="match status" value="1"/>
</dbReference>
<gene>
    <name evidence="6" type="ORF">EV695_0392</name>
</gene>
<dbReference type="GO" id="GO:0006351">
    <property type="term" value="P:DNA-templated transcription"/>
    <property type="evidence" value="ECO:0007669"/>
    <property type="project" value="TreeGrafter"/>
</dbReference>
<sequence length="311" mass="33948">MDVQFEQLKSMVVFAQVVEQGNLTAAAKHIGLSRAVVSYHIKKLESQLGVKLLNRSTRSIALTEAGMEYYQSCRIISEQAATANQQMENLKNEPVGLLKITCPVNVGLQILVPALNDFRRLYPKIELDVMLTDEVVNIMQEGIDLAIRGAPLIDSGLQASKLSTLPTCLCGSPAYLKKHGRPSTPSELSQHAWVIYKLTSGAITLSKGGRSYSVAVKGSISTNNAAARTAFVEGGHGLGRIPLYDAWPKIKAGLLERVLEDYHLDNIDVYGVFPPGSAGSKKLRLLIDYLKDYFIKTDKQSSQNTLLSSNG</sequence>
<dbReference type="EMBL" id="SMFQ01000002">
    <property type="protein sequence ID" value="TCJ88535.1"/>
    <property type="molecule type" value="Genomic_DNA"/>
</dbReference>
<dbReference type="Gene3D" id="3.40.190.290">
    <property type="match status" value="1"/>
</dbReference>
<evidence type="ECO:0000256" key="2">
    <source>
        <dbReference type="ARBA" id="ARBA00023015"/>
    </source>
</evidence>
<dbReference type="PRINTS" id="PR00039">
    <property type="entry name" value="HTHLYSR"/>
</dbReference>
<dbReference type="AlphaFoldDB" id="A0A4V2P977"/>
<protein>
    <submittedName>
        <fullName evidence="6">LysR family transcriptional regulator</fullName>
    </submittedName>
</protein>
<reference evidence="6 7" key="1">
    <citation type="submission" date="2019-03" db="EMBL/GenBank/DDBJ databases">
        <title>Genomic Encyclopedia of Type Strains, Phase IV (KMG-IV): sequencing the most valuable type-strain genomes for metagenomic binning, comparative biology and taxonomic classification.</title>
        <authorList>
            <person name="Goeker M."/>
        </authorList>
    </citation>
    <scope>NUCLEOTIDE SEQUENCE [LARGE SCALE GENOMIC DNA]</scope>
    <source>
        <strain evidence="6 7">DSM 24830</strain>
    </source>
</reference>
<dbReference type="GO" id="GO:0003700">
    <property type="term" value="F:DNA-binding transcription factor activity"/>
    <property type="evidence" value="ECO:0007669"/>
    <property type="project" value="InterPro"/>
</dbReference>
<evidence type="ECO:0000256" key="3">
    <source>
        <dbReference type="ARBA" id="ARBA00023125"/>
    </source>
</evidence>
<dbReference type="RefSeq" id="WP_131904228.1">
    <property type="nucleotide sequence ID" value="NZ_BAAAFU010000008.1"/>
</dbReference>
<dbReference type="OrthoDB" id="8885940at2"/>
<accession>A0A4V2P977</accession>
<evidence type="ECO:0000256" key="4">
    <source>
        <dbReference type="ARBA" id="ARBA00023163"/>
    </source>
</evidence>
<dbReference type="PANTHER" id="PTHR30537:SF5">
    <property type="entry name" value="HTH-TYPE TRANSCRIPTIONAL ACTIVATOR TTDR-RELATED"/>
    <property type="match status" value="1"/>
</dbReference>
<evidence type="ECO:0000313" key="7">
    <source>
        <dbReference type="Proteomes" id="UP000294887"/>
    </source>
</evidence>
<dbReference type="InterPro" id="IPR058163">
    <property type="entry name" value="LysR-type_TF_proteobact-type"/>
</dbReference>
<dbReference type="Proteomes" id="UP000294887">
    <property type="component" value="Unassembled WGS sequence"/>
</dbReference>
<dbReference type="InterPro" id="IPR036390">
    <property type="entry name" value="WH_DNA-bd_sf"/>
</dbReference>
<dbReference type="GO" id="GO:0043565">
    <property type="term" value="F:sequence-specific DNA binding"/>
    <property type="evidence" value="ECO:0007669"/>
    <property type="project" value="TreeGrafter"/>
</dbReference>
<dbReference type="InterPro" id="IPR000847">
    <property type="entry name" value="LysR_HTH_N"/>
</dbReference>
<keyword evidence="4" id="KW-0804">Transcription</keyword>
<dbReference type="InterPro" id="IPR036388">
    <property type="entry name" value="WH-like_DNA-bd_sf"/>
</dbReference>
<organism evidence="6 7">
    <name type="scientific">Cocleimonas flava</name>
    <dbReference type="NCBI Taxonomy" id="634765"/>
    <lineage>
        <taxon>Bacteria</taxon>
        <taxon>Pseudomonadati</taxon>
        <taxon>Pseudomonadota</taxon>
        <taxon>Gammaproteobacteria</taxon>
        <taxon>Thiotrichales</taxon>
        <taxon>Thiotrichaceae</taxon>
        <taxon>Cocleimonas</taxon>
    </lineage>
</organism>
<comment type="caution">
    <text evidence="6">The sequence shown here is derived from an EMBL/GenBank/DDBJ whole genome shotgun (WGS) entry which is preliminary data.</text>
</comment>
<evidence type="ECO:0000259" key="5">
    <source>
        <dbReference type="PROSITE" id="PS50931"/>
    </source>
</evidence>
<evidence type="ECO:0000256" key="1">
    <source>
        <dbReference type="ARBA" id="ARBA00009437"/>
    </source>
</evidence>
<dbReference type="Gene3D" id="1.10.10.10">
    <property type="entry name" value="Winged helix-like DNA-binding domain superfamily/Winged helix DNA-binding domain"/>
    <property type="match status" value="1"/>
</dbReference>
<feature type="domain" description="HTH lysR-type" evidence="5">
    <location>
        <begin position="1"/>
        <end position="63"/>
    </location>
</feature>
<proteinExistence type="inferred from homology"/>
<dbReference type="PROSITE" id="PS50931">
    <property type="entry name" value="HTH_LYSR"/>
    <property type="match status" value="1"/>
</dbReference>
<evidence type="ECO:0000313" key="6">
    <source>
        <dbReference type="EMBL" id="TCJ88535.1"/>
    </source>
</evidence>
<dbReference type="Pfam" id="PF00126">
    <property type="entry name" value="HTH_1"/>
    <property type="match status" value="1"/>
</dbReference>
<dbReference type="PANTHER" id="PTHR30537">
    <property type="entry name" value="HTH-TYPE TRANSCRIPTIONAL REGULATOR"/>
    <property type="match status" value="1"/>
</dbReference>
<name>A0A4V2P977_9GAMM</name>
<keyword evidence="3" id="KW-0238">DNA-binding</keyword>
<comment type="similarity">
    <text evidence="1">Belongs to the LysR transcriptional regulatory family.</text>
</comment>
<keyword evidence="7" id="KW-1185">Reference proteome</keyword>
<dbReference type="SUPFAM" id="SSF53850">
    <property type="entry name" value="Periplasmic binding protein-like II"/>
    <property type="match status" value="1"/>
</dbReference>
<dbReference type="SUPFAM" id="SSF46785">
    <property type="entry name" value="Winged helix' DNA-binding domain"/>
    <property type="match status" value="1"/>
</dbReference>
<dbReference type="InterPro" id="IPR005119">
    <property type="entry name" value="LysR_subst-bd"/>
</dbReference>